<protein>
    <submittedName>
        <fullName evidence="1">Uncharacterized protein</fullName>
    </submittedName>
</protein>
<evidence type="ECO:0000313" key="1">
    <source>
        <dbReference type="EMBL" id="MCI83286.1"/>
    </source>
</evidence>
<reference evidence="1 2" key="1">
    <citation type="journal article" date="2018" name="Front. Plant Sci.">
        <title>Red Clover (Trifolium pratense) and Zigzag Clover (T. medium) - A Picture of Genomic Similarities and Differences.</title>
        <authorList>
            <person name="Dluhosova J."/>
            <person name="Istvanek J."/>
            <person name="Nedelnik J."/>
            <person name="Repkova J."/>
        </authorList>
    </citation>
    <scope>NUCLEOTIDE SEQUENCE [LARGE SCALE GENOMIC DNA]</scope>
    <source>
        <strain evidence="2">cv. 10/8</strain>
        <tissue evidence="1">Leaf</tissue>
    </source>
</reference>
<feature type="non-terminal residue" evidence="1">
    <location>
        <position position="1"/>
    </location>
</feature>
<name>A0A392V4U3_9FABA</name>
<accession>A0A392V4U3</accession>
<keyword evidence="2" id="KW-1185">Reference proteome</keyword>
<organism evidence="1 2">
    <name type="scientific">Trifolium medium</name>
    <dbReference type="NCBI Taxonomy" id="97028"/>
    <lineage>
        <taxon>Eukaryota</taxon>
        <taxon>Viridiplantae</taxon>
        <taxon>Streptophyta</taxon>
        <taxon>Embryophyta</taxon>
        <taxon>Tracheophyta</taxon>
        <taxon>Spermatophyta</taxon>
        <taxon>Magnoliopsida</taxon>
        <taxon>eudicotyledons</taxon>
        <taxon>Gunneridae</taxon>
        <taxon>Pentapetalae</taxon>
        <taxon>rosids</taxon>
        <taxon>fabids</taxon>
        <taxon>Fabales</taxon>
        <taxon>Fabaceae</taxon>
        <taxon>Papilionoideae</taxon>
        <taxon>50 kb inversion clade</taxon>
        <taxon>NPAAA clade</taxon>
        <taxon>Hologalegina</taxon>
        <taxon>IRL clade</taxon>
        <taxon>Trifolieae</taxon>
        <taxon>Trifolium</taxon>
    </lineage>
</organism>
<dbReference type="EMBL" id="LXQA011063467">
    <property type="protein sequence ID" value="MCI83286.1"/>
    <property type="molecule type" value="Genomic_DNA"/>
</dbReference>
<dbReference type="AlphaFoldDB" id="A0A392V4U3"/>
<comment type="caution">
    <text evidence="1">The sequence shown here is derived from an EMBL/GenBank/DDBJ whole genome shotgun (WGS) entry which is preliminary data.</text>
</comment>
<dbReference type="Proteomes" id="UP000265520">
    <property type="component" value="Unassembled WGS sequence"/>
</dbReference>
<evidence type="ECO:0000313" key="2">
    <source>
        <dbReference type="Proteomes" id="UP000265520"/>
    </source>
</evidence>
<sequence>DTLAMSSPVMMTPSFISLVNSNITSGGLFEERKASFSELEGLGFPSSRG</sequence>
<proteinExistence type="predicted"/>